<evidence type="ECO:0000313" key="3">
    <source>
        <dbReference type="Proteomes" id="UP000679335"/>
    </source>
</evidence>
<dbReference type="RefSeq" id="WP_208195314.1">
    <property type="nucleotide sequence ID" value="NZ_CP076023.1"/>
</dbReference>
<protein>
    <submittedName>
        <fullName evidence="2">Uncharacterized protein</fullName>
    </submittedName>
</protein>
<feature type="region of interest" description="Disordered" evidence="1">
    <location>
        <begin position="25"/>
        <end position="45"/>
    </location>
</feature>
<organism evidence="2 3">
    <name type="scientific">Cellulomonas dongxiuzhuiae</name>
    <dbReference type="NCBI Taxonomy" id="2819979"/>
    <lineage>
        <taxon>Bacteria</taxon>
        <taxon>Bacillati</taxon>
        <taxon>Actinomycetota</taxon>
        <taxon>Actinomycetes</taxon>
        <taxon>Micrococcales</taxon>
        <taxon>Cellulomonadaceae</taxon>
        <taxon>Cellulomonas</taxon>
    </lineage>
</organism>
<gene>
    <name evidence="2" type="ORF">KKR89_10605</name>
</gene>
<evidence type="ECO:0000313" key="2">
    <source>
        <dbReference type="EMBL" id="QWC14812.1"/>
    </source>
</evidence>
<dbReference type="EMBL" id="CP076023">
    <property type="protein sequence ID" value="QWC14812.1"/>
    <property type="molecule type" value="Genomic_DNA"/>
</dbReference>
<sequence length="45" mass="4975">MMWLVVTPSLTLVVLAVLVRTVRADGLGHRPPPPSRPGAERDRAW</sequence>
<proteinExistence type="predicted"/>
<evidence type="ECO:0000256" key="1">
    <source>
        <dbReference type="SAM" id="MobiDB-lite"/>
    </source>
</evidence>
<dbReference type="Proteomes" id="UP000679335">
    <property type="component" value="Chromosome"/>
</dbReference>
<reference evidence="2 3" key="1">
    <citation type="submission" date="2021-05" db="EMBL/GenBank/DDBJ databases">
        <title>Novel species in genus Cellulomonas.</title>
        <authorList>
            <person name="Zhang G."/>
        </authorList>
    </citation>
    <scope>NUCLEOTIDE SEQUENCE [LARGE SCALE GENOMIC DNA]</scope>
    <source>
        <strain evidence="3">zg-ZUI157</strain>
    </source>
</reference>
<keyword evidence="3" id="KW-1185">Reference proteome</keyword>
<accession>A0ABX8GGF5</accession>
<name>A0ABX8GGF5_9CELL</name>